<keyword evidence="3" id="KW-1185">Reference proteome</keyword>
<sequence>MNIAPKLILRGVLVGAVAGLLAFVFARIFAEPVIGRAVDYESAREAAQNALDKAAGLATYPAEHDVFSRTVQANLGIGVGLIGFGAAMGTLFAVVYTICLGRTGRTQPGPLALLVALGGFLAFYLVPFVKYPANPPAIGHEDTIKERSGLYLLMIVASIAFLALAVVVGRRLQARMGTWNATLVAGAAFVVLIGILMAVLPQVGMLATNVRNYGAHATETPLPLTDGKGTIVFPGFPADDLYQFRFYSVAAQLILWAAIGLLFAPLARRLLAPAAVRPASDATVV</sequence>
<feature type="transmembrane region" description="Helical" evidence="1">
    <location>
        <begin position="181"/>
        <end position="200"/>
    </location>
</feature>
<dbReference type="InterPro" id="IPR012666">
    <property type="entry name" value="CbtA_put"/>
</dbReference>
<feature type="transmembrane region" description="Helical" evidence="1">
    <location>
        <begin position="149"/>
        <end position="169"/>
    </location>
</feature>
<protein>
    <submittedName>
        <fullName evidence="2">Uncharacterized membrane protein, predicted cobalt tansporter CbtA</fullName>
    </submittedName>
</protein>
<evidence type="ECO:0000256" key="1">
    <source>
        <dbReference type="SAM" id="Phobius"/>
    </source>
</evidence>
<dbReference type="Proteomes" id="UP000198741">
    <property type="component" value="Chromosome I"/>
</dbReference>
<dbReference type="EMBL" id="LT629710">
    <property type="protein sequence ID" value="SDO60784.1"/>
    <property type="molecule type" value="Genomic_DNA"/>
</dbReference>
<dbReference type="AlphaFoldDB" id="A0A1H0KXN9"/>
<organism evidence="2 3">
    <name type="scientific">Nakamurella panacisegetis</name>
    <dbReference type="NCBI Taxonomy" id="1090615"/>
    <lineage>
        <taxon>Bacteria</taxon>
        <taxon>Bacillati</taxon>
        <taxon>Actinomycetota</taxon>
        <taxon>Actinomycetes</taxon>
        <taxon>Nakamurellales</taxon>
        <taxon>Nakamurellaceae</taxon>
        <taxon>Nakamurella</taxon>
    </lineage>
</organism>
<keyword evidence="1" id="KW-0812">Transmembrane</keyword>
<proteinExistence type="predicted"/>
<evidence type="ECO:0000313" key="3">
    <source>
        <dbReference type="Proteomes" id="UP000198741"/>
    </source>
</evidence>
<accession>A0A1H0KXN9</accession>
<keyword evidence="1" id="KW-0472">Membrane</keyword>
<feature type="transmembrane region" description="Helical" evidence="1">
    <location>
        <begin position="246"/>
        <end position="267"/>
    </location>
</feature>
<dbReference type="STRING" id="1090615.SAMN04515671_1472"/>
<keyword evidence="1" id="KW-1133">Transmembrane helix</keyword>
<feature type="transmembrane region" description="Helical" evidence="1">
    <location>
        <begin position="111"/>
        <end position="129"/>
    </location>
</feature>
<feature type="transmembrane region" description="Helical" evidence="1">
    <location>
        <begin position="75"/>
        <end position="99"/>
    </location>
</feature>
<name>A0A1H0KXN9_9ACTN</name>
<dbReference type="Pfam" id="PF09490">
    <property type="entry name" value="CbtA"/>
    <property type="match status" value="1"/>
</dbReference>
<evidence type="ECO:0000313" key="2">
    <source>
        <dbReference type="EMBL" id="SDO60784.1"/>
    </source>
</evidence>
<reference evidence="2 3" key="1">
    <citation type="submission" date="2016-10" db="EMBL/GenBank/DDBJ databases">
        <authorList>
            <person name="de Groot N.N."/>
        </authorList>
    </citation>
    <scope>NUCLEOTIDE SEQUENCE [LARGE SCALE GENOMIC DNA]</scope>
    <source>
        <strain evidence="3">P4-7,KCTC 19426,CECT 7604</strain>
    </source>
</reference>
<feature type="transmembrane region" description="Helical" evidence="1">
    <location>
        <begin position="7"/>
        <end position="30"/>
    </location>
</feature>
<gene>
    <name evidence="2" type="ORF">SAMN04515671_1472</name>
</gene>